<keyword evidence="3" id="KW-0472">Membrane</keyword>
<feature type="transmembrane region" description="Helical" evidence="3">
    <location>
        <begin position="25"/>
        <end position="48"/>
    </location>
</feature>
<gene>
    <name evidence="4" type="ORF">GCM10022202_26260</name>
</gene>
<comment type="caution">
    <text evidence="4">The sequence shown here is derived from an EMBL/GenBank/DDBJ whole genome shotgun (WGS) entry which is preliminary data.</text>
</comment>
<keyword evidence="3" id="KW-0812">Transmembrane</keyword>
<evidence type="ECO:0000313" key="4">
    <source>
        <dbReference type="EMBL" id="GAA3663285.1"/>
    </source>
</evidence>
<feature type="region of interest" description="Disordered" evidence="2">
    <location>
        <begin position="1"/>
        <end position="22"/>
    </location>
</feature>
<dbReference type="NCBIfam" id="TIGR01076">
    <property type="entry name" value="sortase_fam"/>
    <property type="match status" value="1"/>
</dbReference>
<keyword evidence="1" id="KW-0378">Hydrolase</keyword>
<accession>A0ABP7BM33</accession>
<protein>
    <submittedName>
        <fullName evidence="4">Class E sortase</fullName>
    </submittedName>
</protein>
<evidence type="ECO:0000256" key="1">
    <source>
        <dbReference type="ARBA" id="ARBA00022801"/>
    </source>
</evidence>
<dbReference type="InterPro" id="IPR042003">
    <property type="entry name" value="Sortase_E"/>
</dbReference>
<organism evidence="4 5">
    <name type="scientific">Microbacterium marinilacus</name>
    <dbReference type="NCBI Taxonomy" id="415209"/>
    <lineage>
        <taxon>Bacteria</taxon>
        <taxon>Bacillati</taxon>
        <taxon>Actinomycetota</taxon>
        <taxon>Actinomycetes</taxon>
        <taxon>Micrococcales</taxon>
        <taxon>Microbacteriaceae</taxon>
        <taxon>Microbacterium</taxon>
    </lineage>
</organism>
<dbReference type="Pfam" id="PF04203">
    <property type="entry name" value="Sortase"/>
    <property type="match status" value="1"/>
</dbReference>
<dbReference type="InterPro" id="IPR053465">
    <property type="entry name" value="Sortase_Class_E"/>
</dbReference>
<evidence type="ECO:0000256" key="3">
    <source>
        <dbReference type="SAM" id="Phobius"/>
    </source>
</evidence>
<keyword evidence="3" id="KW-1133">Transmembrane helix</keyword>
<dbReference type="Gene3D" id="2.40.260.10">
    <property type="entry name" value="Sortase"/>
    <property type="match status" value="1"/>
</dbReference>
<dbReference type="SUPFAM" id="SSF63817">
    <property type="entry name" value="Sortase"/>
    <property type="match status" value="1"/>
</dbReference>
<name>A0ABP7BM33_9MICO</name>
<evidence type="ECO:0000313" key="5">
    <source>
        <dbReference type="Proteomes" id="UP001410795"/>
    </source>
</evidence>
<dbReference type="NCBIfam" id="NF033747">
    <property type="entry name" value="class_E_sortase"/>
    <property type="match status" value="1"/>
</dbReference>
<dbReference type="CDD" id="cd05830">
    <property type="entry name" value="Sortase_E"/>
    <property type="match status" value="1"/>
</dbReference>
<dbReference type="InterPro" id="IPR023365">
    <property type="entry name" value="Sortase_dom-sf"/>
</dbReference>
<proteinExistence type="predicted"/>
<dbReference type="EMBL" id="BAAAYV010000012">
    <property type="protein sequence ID" value="GAA3663285.1"/>
    <property type="molecule type" value="Genomic_DNA"/>
</dbReference>
<keyword evidence="5" id="KW-1185">Reference proteome</keyword>
<dbReference type="RefSeq" id="WP_221857363.1">
    <property type="nucleotide sequence ID" value="NZ_BAAAYV010000012.1"/>
</dbReference>
<sequence>MTAGAPITGTTTRRERRRVRRRGRATVGSVLGEILVTLGVVMLLYGAWQLWIGDVLYGASHGAQAQELSREWATAPIEPAPEPEDGEAEPVVLPQPADREVFGNLYVPRWGSDYRVPIAGGVTRAGTLDTIGVGHYLDTEMPGEVGNFGLAAHRTTFGKPFADLQNLRVGDPIVIETEAGWYTYRFRTLEYVQPDEYEVLADVPQAPDVEPGERYITMTSCSPRFSLAERIVAYGVFESFLPRAADAAPPALTEELI</sequence>
<dbReference type="Proteomes" id="UP001410795">
    <property type="component" value="Unassembled WGS sequence"/>
</dbReference>
<reference evidence="5" key="1">
    <citation type="journal article" date="2019" name="Int. J. Syst. Evol. Microbiol.">
        <title>The Global Catalogue of Microorganisms (GCM) 10K type strain sequencing project: providing services to taxonomists for standard genome sequencing and annotation.</title>
        <authorList>
            <consortium name="The Broad Institute Genomics Platform"/>
            <consortium name="The Broad Institute Genome Sequencing Center for Infectious Disease"/>
            <person name="Wu L."/>
            <person name="Ma J."/>
        </authorList>
    </citation>
    <scope>NUCLEOTIDE SEQUENCE [LARGE SCALE GENOMIC DNA]</scope>
    <source>
        <strain evidence="5">JCM 16546</strain>
    </source>
</reference>
<dbReference type="InterPro" id="IPR005754">
    <property type="entry name" value="Sortase"/>
</dbReference>
<evidence type="ECO:0000256" key="2">
    <source>
        <dbReference type="SAM" id="MobiDB-lite"/>
    </source>
</evidence>